<name>A0ABQ8HV79_9ROSI</name>
<reference evidence="2 3" key="1">
    <citation type="submission" date="2021-02" db="EMBL/GenBank/DDBJ databases">
        <title>Plant Genome Project.</title>
        <authorList>
            <person name="Zhang R.-G."/>
        </authorList>
    </citation>
    <scope>NUCLEOTIDE SEQUENCE [LARGE SCALE GENOMIC DNA]</scope>
    <source>
        <tissue evidence="2">Leaves</tissue>
    </source>
</reference>
<dbReference type="PROSITE" id="PS51186">
    <property type="entry name" value="GNAT"/>
    <property type="match status" value="1"/>
</dbReference>
<dbReference type="InterPro" id="IPR051556">
    <property type="entry name" value="N-term/lysine_N-AcTrnsfr"/>
</dbReference>
<accession>A0ABQ8HV79</accession>
<proteinExistence type="predicted"/>
<dbReference type="InterPro" id="IPR016181">
    <property type="entry name" value="Acyl_CoA_acyltransferase"/>
</dbReference>
<dbReference type="Gene3D" id="3.40.630.30">
    <property type="match status" value="1"/>
</dbReference>
<protein>
    <recommendedName>
        <fullName evidence="1">N-acetyltransferase domain-containing protein</fullName>
    </recommendedName>
</protein>
<evidence type="ECO:0000313" key="3">
    <source>
        <dbReference type="Proteomes" id="UP000827721"/>
    </source>
</evidence>
<sequence length="286" mass="32653">MAQMVLSYPSTTVKYGGFSIGRPPWERRKSRSASGVHCCSCSSTKEKEVEMGVFSKVENVRKSSRSREIIKEIDDDDDEKKEEEEEKLDWLVVSEEYGWQVRRLVVEDGEMRRVAFVQADAFHTPVLLFNDLFFEFFKAEVLSGLLYKLKNSPPSRYACLVAEPTTTSSTRESQGKLVGVVDVTVQRDASVLQHIQGAQEYLYISGLAVSKSFRRRKIASVLMKACEMLAILWGFEYLVLRAYEEDSGARTLYSKAGYQLVSVDPPWMSSWIGRKPRVLMIKRLNI</sequence>
<evidence type="ECO:0000313" key="2">
    <source>
        <dbReference type="EMBL" id="KAH7568264.1"/>
    </source>
</evidence>
<comment type="caution">
    <text evidence="2">The sequence shown here is derived from an EMBL/GenBank/DDBJ whole genome shotgun (WGS) entry which is preliminary data.</text>
</comment>
<dbReference type="PANTHER" id="PTHR42919">
    <property type="entry name" value="N-ALPHA-ACETYLTRANSFERASE"/>
    <property type="match status" value="1"/>
</dbReference>
<dbReference type="InterPro" id="IPR000182">
    <property type="entry name" value="GNAT_dom"/>
</dbReference>
<dbReference type="CDD" id="cd04301">
    <property type="entry name" value="NAT_SF"/>
    <property type="match status" value="1"/>
</dbReference>
<keyword evidence="3" id="KW-1185">Reference proteome</keyword>
<gene>
    <name evidence="2" type="ORF">JRO89_XS07G0267900</name>
</gene>
<dbReference type="PANTHER" id="PTHR42919:SF20">
    <property type="entry name" value="GCN5-RELATED N-ACETYLTRANSFERASE 10, CHLOROPLASTIC"/>
    <property type="match status" value="1"/>
</dbReference>
<dbReference type="Pfam" id="PF00583">
    <property type="entry name" value="Acetyltransf_1"/>
    <property type="match status" value="1"/>
</dbReference>
<dbReference type="EMBL" id="JAFEMO010000007">
    <property type="protein sequence ID" value="KAH7568264.1"/>
    <property type="molecule type" value="Genomic_DNA"/>
</dbReference>
<evidence type="ECO:0000259" key="1">
    <source>
        <dbReference type="PROSITE" id="PS51186"/>
    </source>
</evidence>
<dbReference type="SUPFAM" id="SSF55729">
    <property type="entry name" value="Acyl-CoA N-acyltransferases (Nat)"/>
    <property type="match status" value="1"/>
</dbReference>
<organism evidence="2 3">
    <name type="scientific">Xanthoceras sorbifolium</name>
    <dbReference type="NCBI Taxonomy" id="99658"/>
    <lineage>
        <taxon>Eukaryota</taxon>
        <taxon>Viridiplantae</taxon>
        <taxon>Streptophyta</taxon>
        <taxon>Embryophyta</taxon>
        <taxon>Tracheophyta</taxon>
        <taxon>Spermatophyta</taxon>
        <taxon>Magnoliopsida</taxon>
        <taxon>eudicotyledons</taxon>
        <taxon>Gunneridae</taxon>
        <taxon>Pentapetalae</taxon>
        <taxon>rosids</taxon>
        <taxon>malvids</taxon>
        <taxon>Sapindales</taxon>
        <taxon>Sapindaceae</taxon>
        <taxon>Xanthoceroideae</taxon>
        <taxon>Xanthoceras</taxon>
    </lineage>
</organism>
<dbReference type="Proteomes" id="UP000827721">
    <property type="component" value="Unassembled WGS sequence"/>
</dbReference>
<feature type="domain" description="N-acetyltransferase" evidence="1">
    <location>
        <begin position="114"/>
        <end position="285"/>
    </location>
</feature>